<organism evidence="2 3">
    <name type="scientific">Trachymyrmex septentrionalis</name>
    <dbReference type="NCBI Taxonomy" id="34720"/>
    <lineage>
        <taxon>Eukaryota</taxon>
        <taxon>Metazoa</taxon>
        <taxon>Ecdysozoa</taxon>
        <taxon>Arthropoda</taxon>
        <taxon>Hexapoda</taxon>
        <taxon>Insecta</taxon>
        <taxon>Pterygota</taxon>
        <taxon>Neoptera</taxon>
        <taxon>Endopterygota</taxon>
        <taxon>Hymenoptera</taxon>
        <taxon>Apocrita</taxon>
        <taxon>Aculeata</taxon>
        <taxon>Formicoidea</taxon>
        <taxon>Formicidae</taxon>
        <taxon>Myrmicinae</taxon>
        <taxon>Trachymyrmex</taxon>
    </lineage>
</organism>
<feature type="region of interest" description="Disordered" evidence="1">
    <location>
        <begin position="185"/>
        <end position="213"/>
    </location>
</feature>
<accession>A0A195FJX8</accession>
<dbReference type="AlphaFoldDB" id="A0A195FJX8"/>
<proteinExistence type="predicted"/>
<evidence type="ECO:0000256" key="1">
    <source>
        <dbReference type="SAM" id="MobiDB-lite"/>
    </source>
</evidence>
<name>A0A195FJX8_9HYME</name>
<evidence type="ECO:0000313" key="3">
    <source>
        <dbReference type="Proteomes" id="UP000078541"/>
    </source>
</evidence>
<reference evidence="2 3" key="1">
    <citation type="submission" date="2016-03" db="EMBL/GenBank/DDBJ databases">
        <title>Trachymyrmex septentrionalis WGS genome.</title>
        <authorList>
            <person name="Nygaard S."/>
            <person name="Hu H."/>
            <person name="Boomsma J."/>
            <person name="Zhang G."/>
        </authorList>
    </citation>
    <scope>NUCLEOTIDE SEQUENCE [LARGE SCALE GENOMIC DNA]</scope>
    <source>
        <strain evidence="2">Tsep2-gDNA-1</strain>
        <tissue evidence="2">Whole body</tissue>
    </source>
</reference>
<sequence>MPQQLPECRGTRNFQSGVSCLDIRASCLSTNLQIIFDNGIHSVSSAARAKRDSIPSSGLSGDAIVIVVLEDVTCLARRFTAFHGRWTRTDWTTGEDELERGGEGGRREKESRIYTCDYEIVAVASPSMTAIACSVTLVAVAGIDLAIEYNCSTMSTTMLTRPKARIRRRPAELDKATKRIVVKVGESRSSMSPPPPLYPSSFRIRSVSGHGDM</sequence>
<evidence type="ECO:0000313" key="2">
    <source>
        <dbReference type="EMBL" id="KYN40703.1"/>
    </source>
</evidence>
<protein>
    <submittedName>
        <fullName evidence="2">Uncharacterized protein</fullName>
    </submittedName>
</protein>
<gene>
    <name evidence="2" type="ORF">ALC56_05014</name>
</gene>
<dbReference type="Proteomes" id="UP000078541">
    <property type="component" value="Unassembled WGS sequence"/>
</dbReference>
<dbReference type="EMBL" id="KQ981522">
    <property type="protein sequence ID" value="KYN40703.1"/>
    <property type="molecule type" value="Genomic_DNA"/>
</dbReference>
<keyword evidence="3" id="KW-1185">Reference proteome</keyword>